<evidence type="ECO:0000313" key="7">
    <source>
        <dbReference type="Proteomes" id="UP000238157"/>
    </source>
</evidence>
<dbReference type="AlphaFoldDB" id="A0A2T0WQY8"/>
<protein>
    <submittedName>
        <fullName evidence="6">Membrane protein required for colicin V production</fullName>
    </submittedName>
</protein>
<dbReference type="EMBL" id="PVTR01000003">
    <property type="protein sequence ID" value="PRY89106.1"/>
    <property type="molecule type" value="Genomic_DNA"/>
</dbReference>
<feature type="transmembrane region" description="Helical" evidence="5">
    <location>
        <begin position="98"/>
        <end position="121"/>
    </location>
</feature>
<evidence type="ECO:0000256" key="4">
    <source>
        <dbReference type="ARBA" id="ARBA00023136"/>
    </source>
</evidence>
<evidence type="ECO:0000256" key="2">
    <source>
        <dbReference type="ARBA" id="ARBA00022692"/>
    </source>
</evidence>
<dbReference type="RefSeq" id="WP_106132885.1">
    <property type="nucleotide sequence ID" value="NZ_PVTR01000003.1"/>
</dbReference>
<keyword evidence="3 5" id="KW-1133">Transmembrane helix</keyword>
<dbReference type="OrthoDB" id="9799585at2"/>
<evidence type="ECO:0000256" key="3">
    <source>
        <dbReference type="ARBA" id="ARBA00022989"/>
    </source>
</evidence>
<dbReference type="PANTHER" id="PTHR37306">
    <property type="entry name" value="COLICIN V PRODUCTION PROTEIN"/>
    <property type="match status" value="1"/>
</dbReference>
<dbReference type="Pfam" id="PF02674">
    <property type="entry name" value="Colicin_V"/>
    <property type="match status" value="1"/>
</dbReference>
<feature type="transmembrane region" description="Helical" evidence="5">
    <location>
        <begin position="24"/>
        <end position="45"/>
    </location>
</feature>
<reference evidence="6 7" key="1">
    <citation type="submission" date="2018-03" db="EMBL/GenBank/DDBJ databases">
        <title>Genomic Encyclopedia of Archaeal and Bacterial Type Strains, Phase II (KMG-II): from individual species to whole genera.</title>
        <authorList>
            <person name="Goeker M."/>
        </authorList>
    </citation>
    <scope>NUCLEOTIDE SEQUENCE [LARGE SCALE GENOMIC DNA]</scope>
    <source>
        <strain evidence="6 7">DSM 27929</strain>
    </source>
</reference>
<sequence>MGALDIIILVFCILGAYSGYRQGLFISILSIVAFILAVLLAFHFMDWGAQVLASRVDEMTFALPFIAFIMIFLGVILIIRGLAFLVKKTLDFTIFGSVDSIAGGILGVVKTAFILSLFIWIADAFEFSVTEEMKLESKSYAYVQPLAPAIISAMDQYTPIIKDTVAGIQQIVKSSSDGFID</sequence>
<evidence type="ECO:0000256" key="5">
    <source>
        <dbReference type="SAM" id="Phobius"/>
    </source>
</evidence>
<evidence type="ECO:0000256" key="1">
    <source>
        <dbReference type="ARBA" id="ARBA00004141"/>
    </source>
</evidence>
<proteinExistence type="predicted"/>
<dbReference type="GO" id="GO:0016020">
    <property type="term" value="C:membrane"/>
    <property type="evidence" value="ECO:0007669"/>
    <property type="project" value="UniProtKB-SubCell"/>
</dbReference>
<dbReference type="Proteomes" id="UP000238157">
    <property type="component" value="Unassembled WGS sequence"/>
</dbReference>
<evidence type="ECO:0000313" key="6">
    <source>
        <dbReference type="EMBL" id="PRY89106.1"/>
    </source>
</evidence>
<dbReference type="GO" id="GO:0009403">
    <property type="term" value="P:toxin biosynthetic process"/>
    <property type="evidence" value="ECO:0007669"/>
    <property type="project" value="InterPro"/>
</dbReference>
<gene>
    <name evidence="6" type="ORF">CLW00_103228</name>
</gene>
<keyword evidence="7" id="KW-1185">Reference proteome</keyword>
<keyword evidence="4 5" id="KW-0472">Membrane</keyword>
<dbReference type="PANTHER" id="PTHR37306:SF1">
    <property type="entry name" value="COLICIN V PRODUCTION PROTEIN"/>
    <property type="match status" value="1"/>
</dbReference>
<dbReference type="InterPro" id="IPR003825">
    <property type="entry name" value="Colicin-V_CvpA"/>
</dbReference>
<name>A0A2T0WQY8_9BACT</name>
<feature type="transmembrane region" description="Helical" evidence="5">
    <location>
        <begin position="65"/>
        <end position="86"/>
    </location>
</feature>
<keyword evidence="2 5" id="KW-0812">Transmembrane</keyword>
<comment type="caution">
    <text evidence="6">The sequence shown here is derived from an EMBL/GenBank/DDBJ whole genome shotgun (WGS) entry which is preliminary data.</text>
</comment>
<comment type="subcellular location">
    <subcellularLocation>
        <location evidence="1">Membrane</location>
        <topology evidence="1">Multi-pass membrane protein</topology>
    </subcellularLocation>
</comment>
<accession>A0A2T0WQY8</accession>
<organism evidence="6 7">
    <name type="scientific">Mongoliibacter ruber</name>
    <dbReference type="NCBI Taxonomy" id="1750599"/>
    <lineage>
        <taxon>Bacteria</taxon>
        <taxon>Pseudomonadati</taxon>
        <taxon>Bacteroidota</taxon>
        <taxon>Cytophagia</taxon>
        <taxon>Cytophagales</taxon>
        <taxon>Cyclobacteriaceae</taxon>
        <taxon>Mongoliibacter</taxon>
    </lineage>
</organism>